<dbReference type="InterPro" id="IPR004476">
    <property type="entry name" value="RNase_II/RNase_R"/>
</dbReference>
<reference evidence="12 13" key="1">
    <citation type="submission" date="2018-10" db="EMBL/GenBank/DDBJ databases">
        <title>Comparative functional genomics of the obligate endosymbiont Buchnera aphidicola.</title>
        <authorList>
            <person name="Chong R.A."/>
        </authorList>
    </citation>
    <scope>NUCLEOTIDE SEQUENCE [LARGE SCALE GENOMIC DNA]</scope>
    <source>
        <strain evidence="12 13">Aoe</strain>
    </source>
</reference>
<keyword evidence="4 9" id="KW-0963">Cytoplasm</keyword>
<evidence type="ECO:0000256" key="8">
    <source>
        <dbReference type="ARBA" id="ARBA00022884"/>
    </source>
</evidence>
<name>A0A4D6XV86_9GAMM</name>
<dbReference type="Pfam" id="PF00773">
    <property type="entry name" value="RNB"/>
    <property type="match status" value="1"/>
</dbReference>
<dbReference type="PANTHER" id="PTHR23355">
    <property type="entry name" value="RIBONUCLEASE"/>
    <property type="match status" value="1"/>
</dbReference>
<dbReference type="Pfam" id="PF08206">
    <property type="entry name" value="OB_RNB"/>
    <property type="match status" value="1"/>
</dbReference>
<proteinExistence type="inferred from homology"/>
<evidence type="ECO:0000313" key="13">
    <source>
        <dbReference type="Proteomes" id="UP000298677"/>
    </source>
</evidence>
<dbReference type="SMART" id="SM00357">
    <property type="entry name" value="CSP"/>
    <property type="match status" value="1"/>
</dbReference>
<keyword evidence="7 9" id="KW-0269">Exonuclease</keyword>
<dbReference type="EC" id="3.1.13.1" evidence="9"/>
<comment type="catalytic activity">
    <reaction evidence="1 9">
        <text>Exonucleolytic cleavage in the 3'- to 5'-direction to yield nucleoside 5'-phosphates.</text>
        <dbReference type="EC" id="3.1.13.1"/>
    </reaction>
</comment>
<evidence type="ECO:0000256" key="6">
    <source>
        <dbReference type="ARBA" id="ARBA00022801"/>
    </source>
</evidence>
<dbReference type="SUPFAM" id="SSF50249">
    <property type="entry name" value="Nucleic acid-binding proteins"/>
    <property type="match status" value="4"/>
</dbReference>
<dbReference type="RefSeq" id="WP_158341741.1">
    <property type="nucleotide sequence ID" value="NZ_CP033012.1"/>
</dbReference>
<dbReference type="GO" id="GO:0008859">
    <property type="term" value="F:exoribonuclease II activity"/>
    <property type="evidence" value="ECO:0007669"/>
    <property type="project" value="UniProtKB-UniRule"/>
</dbReference>
<evidence type="ECO:0000256" key="5">
    <source>
        <dbReference type="ARBA" id="ARBA00022722"/>
    </source>
</evidence>
<feature type="domain" description="Cold-shock" evidence="10">
    <location>
        <begin position="23"/>
        <end position="79"/>
    </location>
</feature>
<keyword evidence="5 9" id="KW-0540">Nuclease</keyword>
<evidence type="ECO:0000256" key="1">
    <source>
        <dbReference type="ARBA" id="ARBA00001849"/>
    </source>
</evidence>
<comment type="similarity">
    <text evidence="3 9">Belongs to the RNR ribonuclease family. RNase II subfamily.</text>
</comment>
<dbReference type="HAMAP" id="MF_01036">
    <property type="entry name" value="RNase_II"/>
    <property type="match status" value="1"/>
</dbReference>
<dbReference type="GO" id="GO:0003723">
    <property type="term" value="F:RNA binding"/>
    <property type="evidence" value="ECO:0007669"/>
    <property type="project" value="UniProtKB-KW"/>
</dbReference>
<dbReference type="EMBL" id="CP033012">
    <property type="protein sequence ID" value="QCI19337.1"/>
    <property type="molecule type" value="Genomic_DNA"/>
</dbReference>
<comment type="subcellular location">
    <subcellularLocation>
        <location evidence="2 9">Cytoplasm</location>
    </subcellularLocation>
</comment>
<dbReference type="NCBIfam" id="TIGR00358">
    <property type="entry name" value="3_prime_RNase"/>
    <property type="match status" value="1"/>
</dbReference>
<evidence type="ECO:0000313" key="12">
    <source>
        <dbReference type="EMBL" id="QCI19337.1"/>
    </source>
</evidence>
<keyword evidence="6 9" id="KW-0378">Hydrolase</keyword>
<evidence type="ECO:0000259" key="11">
    <source>
        <dbReference type="SMART" id="SM00955"/>
    </source>
</evidence>
<dbReference type="SMART" id="SM00955">
    <property type="entry name" value="RNB"/>
    <property type="match status" value="1"/>
</dbReference>
<feature type="domain" description="RNB" evidence="11">
    <location>
        <begin position="190"/>
        <end position="519"/>
    </location>
</feature>
<accession>A0A4D6XV86</accession>
<keyword evidence="8 9" id="KW-0694">RNA-binding</keyword>
<dbReference type="InterPro" id="IPR001900">
    <property type="entry name" value="RNase_II/R"/>
</dbReference>
<dbReference type="InterPro" id="IPR013223">
    <property type="entry name" value="RNase_B_OB_dom"/>
</dbReference>
<organism evidence="12 13">
    <name type="scientific">Buchnera aphidicola</name>
    <name type="common">Anoecia oenotherae</name>
    <dbReference type="NCBI Taxonomy" id="1241833"/>
    <lineage>
        <taxon>Bacteria</taxon>
        <taxon>Pseudomonadati</taxon>
        <taxon>Pseudomonadota</taxon>
        <taxon>Gammaproteobacteria</taxon>
        <taxon>Enterobacterales</taxon>
        <taxon>Erwiniaceae</taxon>
        <taxon>Buchnera</taxon>
    </lineage>
</organism>
<dbReference type="AlphaFoldDB" id="A0A4D6XV86"/>
<evidence type="ECO:0000256" key="3">
    <source>
        <dbReference type="ARBA" id="ARBA00009925"/>
    </source>
</evidence>
<dbReference type="InterPro" id="IPR050180">
    <property type="entry name" value="RNR_Ribonuclease"/>
</dbReference>
<evidence type="ECO:0000256" key="9">
    <source>
        <dbReference type="HAMAP-Rule" id="MF_01036"/>
    </source>
</evidence>
<dbReference type="GO" id="GO:0006402">
    <property type="term" value="P:mRNA catabolic process"/>
    <property type="evidence" value="ECO:0007669"/>
    <property type="project" value="UniProtKB-UniRule"/>
</dbReference>
<dbReference type="PANTHER" id="PTHR23355:SF37">
    <property type="entry name" value="EXORIBONUCLEASE 2"/>
    <property type="match status" value="1"/>
</dbReference>
<evidence type="ECO:0000259" key="10">
    <source>
        <dbReference type="SMART" id="SM00357"/>
    </source>
</evidence>
<dbReference type="GO" id="GO:0005829">
    <property type="term" value="C:cytosol"/>
    <property type="evidence" value="ECO:0007669"/>
    <property type="project" value="TreeGrafter"/>
</dbReference>
<dbReference type="Gene3D" id="2.40.50.640">
    <property type="match status" value="1"/>
</dbReference>
<evidence type="ECO:0000256" key="2">
    <source>
        <dbReference type="ARBA" id="ARBA00004496"/>
    </source>
</evidence>
<dbReference type="Proteomes" id="UP000298677">
    <property type="component" value="Chromosome"/>
</dbReference>
<dbReference type="InterPro" id="IPR011129">
    <property type="entry name" value="CSD"/>
</dbReference>
<keyword evidence="13" id="KW-1185">Reference proteome</keyword>
<evidence type="ECO:0000256" key="4">
    <source>
        <dbReference type="ARBA" id="ARBA00022490"/>
    </source>
</evidence>
<dbReference type="NCBIfam" id="NF003455">
    <property type="entry name" value="PRK05054.1"/>
    <property type="match status" value="1"/>
</dbReference>
<gene>
    <name evidence="9" type="primary">rnb</name>
    <name evidence="12" type="ORF">D9V65_01080</name>
</gene>
<dbReference type="NCBIfam" id="TIGR02062">
    <property type="entry name" value="RNase_B"/>
    <property type="match status" value="1"/>
</dbReference>
<dbReference type="PROSITE" id="PS01175">
    <property type="entry name" value="RIBONUCLEASE_II"/>
    <property type="match status" value="1"/>
</dbReference>
<sequence length="649" mass="76217">MFYNNPLLVQLKQKLHNKATRVEGIIKSTEKGFGFLEVDSAVSYFIPPYQMKRVMNGDRIIAKVKLEKNREIVEPEKLIEPFLKKFIGCFQKKHNKFFIIPDYPYLKTPIICSYSKKIVPSFEDGDWVIAELVQHKLRGESCFRAEIIDFVSKKNNAFLPWIVTLKRHNLEINEPLMNDSDIAFDYSLTRKDLTSLDFFTIDNSSTKDIDDAVYIKKTKKNNFLVMVAIADPTAYILEGSKLDKIAFKRSFTNYLPGFNIPMLPRKLAEDTCSLHPYLKKPVLVCEMQVDSNGNILKKSIMFFLGWIKSKAKLEYESVSNWLEKIDGWAPQNHLIMKQLLWLKELCSTRIQWRKKNALIFKDRSEFRFYFSEDKKIQKIVLEKRRIAHRIIEEVMILANICAATILSQKIGYGIFNTHKGFDKKSTEQVLGILKKINIHFSEQEINSFDGFCRTKRMLDSCSNDYVENRIRRFHTFSEIKNVPLPHFALGLREYATWTSPIRKYGDMINHRLLKSIFLKKIVKKPSDKIISLMSNRKRRYKTAERDIIEWLYFLFFYSNYDNDTIYSMEIVNLTRSGIRGKLTENGAPVFSPISFLNISKYDVICNKEEGIMYYRGKEIYRVSNFLKVRISEFNETTRSILVKPVLEKR</sequence>
<evidence type="ECO:0000256" key="7">
    <source>
        <dbReference type="ARBA" id="ARBA00022839"/>
    </source>
</evidence>
<comment type="function">
    <text evidence="9">Involved in mRNA degradation. Hydrolyzes single-stranded polyribonucleotides processively in the 3' to 5' direction.</text>
</comment>
<dbReference type="InterPro" id="IPR011804">
    <property type="entry name" value="RNase_II"/>
</dbReference>
<protein>
    <recommendedName>
        <fullName evidence="9">Exoribonuclease 2</fullName>
        <ecNumber evidence="9">3.1.13.1</ecNumber>
    </recommendedName>
    <alternativeName>
        <fullName evidence="9">Exoribonuclease II</fullName>
        <shortName evidence="9">RNase II</shortName>
        <shortName evidence="9">Ribonuclease II</shortName>
    </alternativeName>
</protein>
<dbReference type="Gene3D" id="2.40.50.140">
    <property type="entry name" value="Nucleic acid-binding proteins"/>
    <property type="match status" value="2"/>
</dbReference>
<dbReference type="InterPro" id="IPR022966">
    <property type="entry name" value="RNase_II/R_CS"/>
</dbReference>
<dbReference type="InterPro" id="IPR012340">
    <property type="entry name" value="NA-bd_OB-fold"/>
</dbReference>
<dbReference type="OrthoDB" id="9764149at2"/>